<dbReference type="Gene3D" id="3.40.50.1980">
    <property type="entry name" value="Nitrogenase molybdenum iron protein domain"/>
    <property type="match status" value="2"/>
</dbReference>
<comment type="similarity">
    <text evidence="1">Belongs to the bacterial solute-binding protein 9 family.</text>
</comment>
<proteinExistence type="inferred from homology"/>
<keyword evidence="6" id="KW-1185">Reference proteome</keyword>
<protein>
    <submittedName>
        <fullName evidence="5">Zinc ABC transporter substrate-binding protein</fullName>
    </submittedName>
</protein>
<dbReference type="PROSITE" id="PS51257">
    <property type="entry name" value="PROKAR_LIPOPROTEIN"/>
    <property type="match status" value="1"/>
</dbReference>
<feature type="chain" id="PRO_5046416216" evidence="4">
    <location>
        <begin position="21"/>
        <end position="288"/>
    </location>
</feature>
<dbReference type="SUPFAM" id="SSF53807">
    <property type="entry name" value="Helical backbone' metal receptor"/>
    <property type="match status" value="1"/>
</dbReference>
<sequence>MRIVLVLGLLLATTACGSLGNDTGRVRVAAGFYPLAWAAERVGGQRVEVTNLTQPGAEPHDLELTIKETVAIAEADVVVHEKGFQPAVDDSVRQNAEGATLDAAAVAGLEPYADQPDEADPHFWQDPVRLARVGDALAQELGQADPRHARAYAANARALRRDLVALDRDYRRGLADCVRDTIVATHDAFGYLQKYGLVIEPISLSPDAEPTPADLGRLQDLIRADGITTVFSETLVSPKTAETLAGDLGIRTAVLDPVEGLSDRTAGEDYLSLMRTNLQALEKANGCR</sequence>
<evidence type="ECO:0000313" key="5">
    <source>
        <dbReference type="EMBL" id="GAA2155923.1"/>
    </source>
</evidence>
<dbReference type="EMBL" id="BAAAQR010000018">
    <property type="protein sequence ID" value="GAA2155923.1"/>
    <property type="molecule type" value="Genomic_DNA"/>
</dbReference>
<dbReference type="Proteomes" id="UP001501771">
    <property type="component" value="Unassembled WGS sequence"/>
</dbReference>
<evidence type="ECO:0000256" key="4">
    <source>
        <dbReference type="SAM" id="SignalP"/>
    </source>
</evidence>
<reference evidence="6" key="1">
    <citation type="journal article" date="2019" name="Int. J. Syst. Evol. Microbiol.">
        <title>The Global Catalogue of Microorganisms (GCM) 10K type strain sequencing project: providing services to taxonomists for standard genome sequencing and annotation.</title>
        <authorList>
            <consortium name="The Broad Institute Genomics Platform"/>
            <consortium name="The Broad Institute Genome Sequencing Center for Infectious Disease"/>
            <person name="Wu L."/>
            <person name="Ma J."/>
        </authorList>
    </citation>
    <scope>NUCLEOTIDE SEQUENCE [LARGE SCALE GENOMIC DNA]</scope>
    <source>
        <strain evidence="6">JCM 16022</strain>
    </source>
</reference>
<keyword evidence="3 4" id="KW-0732">Signal</keyword>
<feature type="signal peptide" evidence="4">
    <location>
        <begin position="1"/>
        <end position="20"/>
    </location>
</feature>
<evidence type="ECO:0000256" key="1">
    <source>
        <dbReference type="ARBA" id="ARBA00011028"/>
    </source>
</evidence>
<evidence type="ECO:0000256" key="2">
    <source>
        <dbReference type="ARBA" id="ARBA00022448"/>
    </source>
</evidence>
<dbReference type="PANTHER" id="PTHR42953">
    <property type="entry name" value="HIGH-AFFINITY ZINC UPTAKE SYSTEM PROTEIN ZNUA-RELATED"/>
    <property type="match status" value="1"/>
</dbReference>
<keyword evidence="2" id="KW-0813">Transport</keyword>
<dbReference type="Pfam" id="PF01297">
    <property type="entry name" value="ZnuA"/>
    <property type="match status" value="1"/>
</dbReference>
<dbReference type="PANTHER" id="PTHR42953:SF3">
    <property type="entry name" value="HIGH-AFFINITY ZINC UPTAKE SYSTEM PROTEIN ZNUA"/>
    <property type="match status" value="1"/>
</dbReference>
<dbReference type="InterPro" id="IPR006127">
    <property type="entry name" value="ZnuA-like"/>
</dbReference>
<dbReference type="RefSeq" id="WP_344157788.1">
    <property type="nucleotide sequence ID" value="NZ_BAAAQR010000018.1"/>
</dbReference>
<organism evidence="5 6">
    <name type="scientific">Nocardioides koreensis</name>
    <dbReference type="NCBI Taxonomy" id="433651"/>
    <lineage>
        <taxon>Bacteria</taxon>
        <taxon>Bacillati</taxon>
        <taxon>Actinomycetota</taxon>
        <taxon>Actinomycetes</taxon>
        <taxon>Propionibacteriales</taxon>
        <taxon>Nocardioidaceae</taxon>
        <taxon>Nocardioides</taxon>
    </lineage>
</organism>
<comment type="caution">
    <text evidence="5">The sequence shown here is derived from an EMBL/GenBank/DDBJ whole genome shotgun (WGS) entry which is preliminary data.</text>
</comment>
<dbReference type="InterPro" id="IPR050492">
    <property type="entry name" value="Bact_metal-bind_prot9"/>
</dbReference>
<accession>A0ABP5M319</accession>
<evidence type="ECO:0000256" key="3">
    <source>
        <dbReference type="ARBA" id="ARBA00022729"/>
    </source>
</evidence>
<gene>
    <name evidence="5" type="ORF">GCM10009844_43670</name>
</gene>
<name>A0ABP5M319_9ACTN</name>
<evidence type="ECO:0000313" key="6">
    <source>
        <dbReference type="Proteomes" id="UP001501771"/>
    </source>
</evidence>